<evidence type="ECO:0000313" key="12">
    <source>
        <dbReference type="Proteomes" id="UP000278031"/>
    </source>
</evidence>
<keyword evidence="5" id="KW-0648">Protein biosynthesis</keyword>
<keyword evidence="3" id="KW-0547">Nucleotide-binding</keyword>
<dbReference type="GO" id="GO:0006438">
    <property type="term" value="P:valyl-tRNA aminoacylation"/>
    <property type="evidence" value="ECO:0007669"/>
    <property type="project" value="InterPro"/>
</dbReference>
<dbReference type="CDD" id="cd07962">
    <property type="entry name" value="Anticodon_Ia_Val"/>
    <property type="match status" value="1"/>
</dbReference>
<evidence type="ECO:0000256" key="4">
    <source>
        <dbReference type="ARBA" id="ARBA00022840"/>
    </source>
</evidence>
<evidence type="ECO:0000313" key="11">
    <source>
        <dbReference type="EMBL" id="RLG70251.1"/>
    </source>
</evidence>
<feature type="non-terminal residue" evidence="11">
    <location>
        <position position="1"/>
    </location>
</feature>
<dbReference type="SUPFAM" id="SSF47323">
    <property type="entry name" value="Anticodon-binding domain of a subclass of class I aminoacyl-tRNA synthetases"/>
    <property type="match status" value="1"/>
</dbReference>
<organism evidence="11 12">
    <name type="scientific">Candidatus Iainarchaeum sp</name>
    <dbReference type="NCBI Taxonomy" id="3101447"/>
    <lineage>
        <taxon>Archaea</taxon>
        <taxon>Candidatus Iainarchaeota</taxon>
        <taxon>Candidatus Iainarchaeia</taxon>
        <taxon>Candidatus Iainarchaeales</taxon>
        <taxon>Candidatus Iainarchaeaceae</taxon>
        <taxon>Candidatus Iainarchaeum</taxon>
    </lineage>
</organism>
<name>A0A497JI93_9ARCH</name>
<dbReference type="EC" id="6.1.1.9" evidence="1"/>
<dbReference type="Proteomes" id="UP000278031">
    <property type="component" value="Unassembled WGS sequence"/>
</dbReference>
<feature type="domain" description="Methionyl/Valyl/Leucyl/Isoleucyl-tRNA synthetase anticodon-binding" evidence="10">
    <location>
        <begin position="140"/>
        <end position="281"/>
    </location>
</feature>
<evidence type="ECO:0000259" key="9">
    <source>
        <dbReference type="Pfam" id="PF00133"/>
    </source>
</evidence>
<keyword evidence="6" id="KW-0030">Aminoacyl-tRNA synthetase</keyword>
<dbReference type="Pfam" id="PF08264">
    <property type="entry name" value="Anticodon_1"/>
    <property type="match status" value="1"/>
</dbReference>
<dbReference type="InterPro" id="IPR009080">
    <property type="entry name" value="tRNAsynth_Ia_anticodon-bd"/>
</dbReference>
<accession>A0A497JI93</accession>
<dbReference type="InterPro" id="IPR002303">
    <property type="entry name" value="Valyl-tRNA_ligase"/>
</dbReference>
<keyword evidence="4" id="KW-0067">ATP-binding</keyword>
<dbReference type="EMBL" id="QMWP01000072">
    <property type="protein sequence ID" value="RLG70251.1"/>
    <property type="molecule type" value="Genomic_DNA"/>
</dbReference>
<evidence type="ECO:0000256" key="8">
    <source>
        <dbReference type="ARBA" id="ARBA00047552"/>
    </source>
</evidence>
<evidence type="ECO:0000256" key="6">
    <source>
        <dbReference type="ARBA" id="ARBA00023146"/>
    </source>
</evidence>
<evidence type="ECO:0000256" key="7">
    <source>
        <dbReference type="ARBA" id="ARBA00029936"/>
    </source>
</evidence>
<protein>
    <recommendedName>
        <fullName evidence="1">valine--tRNA ligase</fullName>
        <ecNumber evidence="1">6.1.1.9</ecNumber>
    </recommendedName>
    <alternativeName>
        <fullName evidence="7">Valyl-tRNA synthetase</fullName>
    </alternativeName>
</protein>
<dbReference type="Gene3D" id="1.10.730.10">
    <property type="entry name" value="Isoleucyl-tRNA Synthetase, Domain 1"/>
    <property type="match status" value="1"/>
</dbReference>
<proteinExistence type="predicted"/>
<evidence type="ECO:0000256" key="2">
    <source>
        <dbReference type="ARBA" id="ARBA00022598"/>
    </source>
</evidence>
<gene>
    <name evidence="11" type="ORF">DRO04_02120</name>
</gene>
<evidence type="ECO:0000256" key="3">
    <source>
        <dbReference type="ARBA" id="ARBA00022741"/>
    </source>
</evidence>
<keyword evidence="2 11" id="KW-0436">Ligase</keyword>
<reference evidence="11 12" key="1">
    <citation type="submission" date="2018-06" db="EMBL/GenBank/DDBJ databases">
        <title>Extensive metabolic versatility and redundancy in microbially diverse, dynamic hydrothermal sediments.</title>
        <authorList>
            <person name="Dombrowski N."/>
            <person name="Teske A."/>
            <person name="Baker B.J."/>
        </authorList>
    </citation>
    <scope>NUCLEOTIDE SEQUENCE [LARGE SCALE GENOMIC DNA]</scope>
    <source>
        <strain evidence="11">B51_G17</strain>
    </source>
</reference>
<evidence type="ECO:0000259" key="10">
    <source>
        <dbReference type="Pfam" id="PF08264"/>
    </source>
</evidence>
<evidence type="ECO:0000256" key="5">
    <source>
        <dbReference type="ARBA" id="ARBA00022917"/>
    </source>
</evidence>
<dbReference type="InterPro" id="IPR014729">
    <property type="entry name" value="Rossmann-like_a/b/a_fold"/>
</dbReference>
<dbReference type="Gene3D" id="3.40.50.620">
    <property type="entry name" value="HUPs"/>
    <property type="match status" value="1"/>
</dbReference>
<dbReference type="InterPro" id="IPR013155">
    <property type="entry name" value="M/V/L/I-tRNA-synth_anticd-bd"/>
</dbReference>
<dbReference type="InterPro" id="IPR033705">
    <property type="entry name" value="Anticodon_Ia_Val"/>
</dbReference>
<dbReference type="GO" id="GO:0004832">
    <property type="term" value="F:valine-tRNA ligase activity"/>
    <property type="evidence" value="ECO:0007669"/>
    <property type="project" value="UniProtKB-EC"/>
</dbReference>
<dbReference type="AlphaFoldDB" id="A0A497JI93"/>
<dbReference type="SUPFAM" id="SSF52374">
    <property type="entry name" value="Nucleotidylyl transferase"/>
    <property type="match status" value="1"/>
</dbReference>
<dbReference type="InterPro" id="IPR002300">
    <property type="entry name" value="aa-tRNA-synth_Ia"/>
</dbReference>
<dbReference type="Pfam" id="PF00133">
    <property type="entry name" value="tRNA-synt_1"/>
    <property type="match status" value="1"/>
</dbReference>
<feature type="domain" description="Aminoacyl-tRNA synthetase class Ia" evidence="9">
    <location>
        <begin position="4"/>
        <end position="91"/>
    </location>
</feature>
<dbReference type="GO" id="GO:0005524">
    <property type="term" value="F:ATP binding"/>
    <property type="evidence" value="ECO:0007669"/>
    <property type="project" value="UniProtKB-KW"/>
</dbReference>
<sequence length="319" mass="37579">ILQYARNKKFFEKHKPCSLRPQGKEIIRTWLYYTLLKNYLLNKDCIFKDVWINYHVVDEKGRKMSKSLGNVIDPEEVIKRFGAEPLRLWAALEGNITSGDFRCSMERISAAAKTVTKLWNIARFVSMFPEKKKAELCEIDKAILDSLNSLIRFCDERYNSYDFHNPAVKLRRFLWETFASNYLEIVKPRAYNSQNSFSKKEQESAFYTMHLCLRTLLLLLSPIIPFVTSHLYEKIYSGKIYKEKFPQPIEHEKSKIKFDQIEELNRSIWKFKKDKGLSLKDGILKARLPEIFKYAEKDIKAAHNISEIVYGDSFEVIDV</sequence>
<comment type="catalytic activity">
    <reaction evidence="8">
        <text>tRNA(Val) + L-valine + ATP = L-valyl-tRNA(Val) + AMP + diphosphate</text>
        <dbReference type="Rhea" id="RHEA:10704"/>
        <dbReference type="Rhea" id="RHEA-COMP:9672"/>
        <dbReference type="Rhea" id="RHEA-COMP:9708"/>
        <dbReference type="ChEBI" id="CHEBI:30616"/>
        <dbReference type="ChEBI" id="CHEBI:33019"/>
        <dbReference type="ChEBI" id="CHEBI:57762"/>
        <dbReference type="ChEBI" id="CHEBI:78442"/>
        <dbReference type="ChEBI" id="CHEBI:78537"/>
        <dbReference type="ChEBI" id="CHEBI:456215"/>
        <dbReference type="EC" id="6.1.1.9"/>
    </reaction>
</comment>
<evidence type="ECO:0000256" key="1">
    <source>
        <dbReference type="ARBA" id="ARBA00013169"/>
    </source>
</evidence>
<dbReference type="GO" id="GO:0005829">
    <property type="term" value="C:cytosol"/>
    <property type="evidence" value="ECO:0007669"/>
    <property type="project" value="TreeGrafter"/>
</dbReference>
<dbReference type="PANTHER" id="PTHR11946">
    <property type="entry name" value="VALYL-TRNA SYNTHETASES"/>
    <property type="match status" value="1"/>
</dbReference>
<comment type="caution">
    <text evidence="11">The sequence shown here is derived from an EMBL/GenBank/DDBJ whole genome shotgun (WGS) entry which is preliminary data.</text>
</comment>
<dbReference type="PANTHER" id="PTHR11946:SF93">
    <property type="entry name" value="VALINE--TRNA LIGASE, CHLOROPLASTIC_MITOCHONDRIAL 2"/>
    <property type="match status" value="1"/>
</dbReference>